<evidence type="ECO:0000256" key="2">
    <source>
        <dbReference type="SAM" id="MobiDB-lite"/>
    </source>
</evidence>
<feature type="coiled-coil region" evidence="1">
    <location>
        <begin position="540"/>
        <end position="595"/>
    </location>
</feature>
<accession>A0A3M7RJ60</accession>
<keyword evidence="4" id="KW-1185">Reference proteome</keyword>
<organism evidence="3 4">
    <name type="scientific">Brachionus plicatilis</name>
    <name type="common">Marine rotifer</name>
    <name type="synonym">Brachionus muelleri</name>
    <dbReference type="NCBI Taxonomy" id="10195"/>
    <lineage>
        <taxon>Eukaryota</taxon>
        <taxon>Metazoa</taxon>
        <taxon>Spiralia</taxon>
        <taxon>Gnathifera</taxon>
        <taxon>Rotifera</taxon>
        <taxon>Eurotatoria</taxon>
        <taxon>Monogononta</taxon>
        <taxon>Pseudotrocha</taxon>
        <taxon>Ploima</taxon>
        <taxon>Brachionidae</taxon>
        <taxon>Brachionus</taxon>
    </lineage>
</organism>
<name>A0A3M7RJ60_BRAPC</name>
<dbReference type="EMBL" id="REGN01003251">
    <property type="protein sequence ID" value="RNA23606.1"/>
    <property type="molecule type" value="Genomic_DNA"/>
</dbReference>
<feature type="coiled-coil region" evidence="1">
    <location>
        <begin position="871"/>
        <end position="921"/>
    </location>
</feature>
<sequence>QLFVESLGLDQSEIENSQRVKEYDDLMDKVSKYESEILGLRIQLEEIRLPAKTSLDQESQFDSLSEEMDQLRDRLASNEKLTLKLKAKLKQMLKNSAKCQENEAQTEDGEYVQVLMDFGAKMAQEKIEKDVEESLNALKWDVQRLLLSKELKSDKSLNTSQDFDYRDQIFSLEAQLNQKMNQMGELTTRCEQQQEIIDSMDVSVVAELKNRMELMQNELRIKDEQIDALSDWGSSVPAKLETEKDNSSQIESLEAKINGLKEEIDVLTKEKEVVLSDLEKNKEQFDNELKKLNDLKEKQLLMIEKLENEVKIKDEQIDALSDWSSSVPAKPENEKDDKETSSQIGSLEAKINGLNEEIDVLKKEKEAVLSDLEKNKEQFNKQIEKLTQNKDKYTEDLESKIYQLENEVKIKDEQIDALSDWGTSFVNKSEDQKDDSSQIESLEAKINSLNEEIVVLKKENEVVLSDLEKNKEQFNQEVKNLNNLKEKQLFTIGELELKIKELENEVKIKAEQLEAVSDWAQGSQNKSENEDQVEGLKHQVLDLQVDLKAKQELIESLQIQLKNVDQELELVKCNNKHLENELSQSQASKQETRLENVQLLGTSASSDETIELKAHIDQIMIELSVKNDQLVSLESFLNEQKIESQKMIEKLTFESESWKKKYESMRLKALALRDKCKKFELGQCLDDGRASPSNSSKSSMDSSSLAEHLFHNLQAEYKEFKRTHEDQINELNSLLTSAQTNLDQYKQDYNEEKTNHVHQMYTDQLKQYELNFESIQSQNDQLKLELDQLTDKYSHTEKQNLKLKAKLKQMLAKSKEDHLESQKISSDTKQMQAGLDEALEKKIVVQVVHAEAQTNPLELFSTQCQTEDQELECLRLQNEQYKCLIEELEKNQFDTETKVELNELREKVKVVQDQNLKLKAKLKQVMGQNQKVAKIDSECQTELESLVQKECEVENLLKKISYLEELAEQKEKMNQDMRCEISGLKEWIEKQRSDYENQISCLNAELVGKETNLVQIKEELCGLRSQSEISMVSALPSSLMSESVVLDETASSASSNLENQLKFCHEKCEKVVAKLGLLRKQNESLNSKIKTIKSMIVS</sequence>
<proteinExistence type="predicted"/>
<dbReference type="STRING" id="10195.A0A3M7RJ60"/>
<reference evidence="3 4" key="1">
    <citation type="journal article" date="2018" name="Sci. Rep.">
        <title>Genomic signatures of local adaptation to the degree of environmental predictability in rotifers.</title>
        <authorList>
            <person name="Franch-Gras L."/>
            <person name="Hahn C."/>
            <person name="Garcia-Roger E.M."/>
            <person name="Carmona M.J."/>
            <person name="Serra M."/>
            <person name="Gomez A."/>
        </authorList>
    </citation>
    <scope>NUCLEOTIDE SEQUENCE [LARGE SCALE GENOMIC DNA]</scope>
    <source>
        <strain evidence="3">HYR1</strain>
    </source>
</reference>
<comment type="caution">
    <text evidence="3">The sequence shown here is derived from an EMBL/GenBank/DDBJ whole genome shotgun (WGS) entry which is preliminary data.</text>
</comment>
<gene>
    <name evidence="3" type="ORF">BpHYR1_016788</name>
</gene>
<feature type="non-terminal residue" evidence="3">
    <location>
        <position position="1"/>
    </location>
</feature>
<evidence type="ECO:0000313" key="3">
    <source>
        <dbReference type="EMBL" id="RNA23606.1"/>
    </source>
</evidence>
<feature type="coiled-coil region" evidence="1">
    <location>
        <begin position="710"/>
        <end position="813"/>
    </location>
</feature>
<dbReference type="Gene3D" id="1.10.287.1490">
    <property type="match status" value="1"/>
</dbReference>
<feature type="coiled-coil region" evidence="1">
    <location>
        <begin position="946"/>
        <end position="1019"/>
    </location>
</feature>
<evidence type="ECO:0000313" key="4">
    <source>
        <dbReference type="Proteomes" id="UP000276133"/>
    </source>
</evidence>
<feature type="region of interest" description="Disordered" evidence="2">
    <location>
        <begin position="322"/>
        <end position="345"/>
    </location>
</feature>
<feature type="coiled-coil region" evidence="1">
    <location>
        <begin position="23"/>
        <end position="81"/>
    </location>
</feature>
<evidence type="ECO:0000256" key="1">
    <source>
        <dbReference type="SAM" id="Coils"/>
    </source>
</evidence>
<dbReference type="Proteomes" id="UP000276133">
    <property type="component" value="Unassembled WGS sequence"/>
</dbReference>
<feature type="compositionally biased region" description="Basic and acidic residues" evidence="2">
    <location>
        <begin position="331"/>
        <end position="340"/>
    </location>
</feature>
<dbReference type="AlphaFoldDB" id="A0A3M7RJ60"/>
<keyword evidence="1" id="KW-0175">Coiled coil</keyword>
<protein>
    <submittedName>
        <fullName evidence="3">Uncharacterized protein</fullName>
    </submittedName>
</protein>